<dbReference type="EC" id="4.2.1.96" evidence="3"/>
<evidence type="ECO:0000313" key="5">
    <source>
        <dbReference type="EMBL" id="SHO60410.1"/>
    </source>
</evidence>
<name>A0A1M7Z6K5_9HYPH</name>
<dbReference type="GO" id="GO:0008124">
    <property type="term" value="F:4-alpha-hydroxytetrahydrobiopterin dehydratase activity"/>
    <property type="evidence" value="ECO:0007669"/>
    <property type="project" value="UniProtKB-EC"/>
</dbReference>
<dbReference type="NCBIfam" id="NF002017">
    <property type="entry name" value="PRK00823.1-2"/>
    <property type="match status" value="1"/>
</dbReference>
<proteinExistence type="inferred from homology"/>
<dbReference type="CDD" id="cd00488">
    <property type="entry name" value="PCD_DCoH"/>
    <property type="match status" value="1"/>
</dbReference>
<dbReference type="Gene3D" id="3.30.1360.20">
    <property type="entry name" value="Transcriptional coactivator/pterin dehydratase"/>
    <property type="match status" value="1"/>
</dbReference>
<sequence length="126" mass="13734">MPAEPHDTLLDEAEIVRLIARRLPRWRHEDGTIRRTFRTAGWQGTILVVNAVAHLAEAAWHHPDLSVSFAAVEVRLSTHSAGGVTAKDIALAARIEDVIGWQPAREGGPLEGPPAGSYIRYDDGAI</sequence>
<dbReference type="EMBL" id="FRXO01000001">
    <property type="protein sequence ID" value="SHO60410.1"/>
    <property type="molecule type" value="Genomic_DNA"/>
</dbReference>
<dbReference type="PANTHER" id="PTHR12599:SF0">
    <property type="entry name" value="PTERIN-4-ALPHA-CARBINOLAMINE DEHYDRATASE"/>
    <property type="match status" value="1"/>
</dbReference>
<dbReference type="OrthoDB" id="9794987at2"/>
<reference evidence="5 6" key="1">
    <citation type="submission" date="2016-12" db="EMBL/GenBank/DDBJ databases">
        <authorList>
            <person name="Song W.-J."/>
            <person name="Kurnit D.M."/>
        </authorList>
    </citation>
    <scope>NUCLEOTIDE SEQUENCE [LARGE SCALE GENOMIC DNA]</scope>
    <source>
        <strain evidence="5 6">DSM 19599</strain>
    </source>
</reference>
<dbReference type="SUPFAM" id="SSF55248">
    <property type="entry name" value="PCD-like"/>
    <property type="match status" value="1"/>
</dbReference>
<evidence type="ECO:0000256" key="3">
    <source>
        <dbReference type="ARBA" id="ARBA00013252"/>
    </source>
</evidence>
<accession>A0A1M7Z6K5</accession>
<dbReference type="AlphaFoldDB" id="A0A1M7Z6K5"/>
<dbReference type="STRING" id="1123029.SAMN02745172_00284"/>
<dbReference type="InterPro" id="IPR001533">
    <property type="entry name" value="Pterin_deHydtase"/>
</dbReference>
<dbReference type="Proteomes" id="UP000186406">
    <property type="component" value="Unassembled WGS sequence"/>
</dbReference>
<comment type="catalytic activity">
    <reaction evidence="1">
        <text>(4aS,6R)-4a-hydroxy-L-erythro-5,6,7,8-tetrahydrobiopterin = (6R)-L-erythro-6,7-dihydrobiopterin + H2O</text>
        <dbReference type="Rhea" id="RHEA:11920"/>
        <dbReference type="ChEBI" id="CHEBI:15377"/>
        <dbReference type="ChEBI" id="CHEBI:15642"/>
        <dbReference type="ChEBI" id="CHEBI:43120"/>
        <dbReference type="EC" id="4.2.1.96"/>
    </reaction>
</comment>
<dbReference type="RefSeq" id="WP_073625415.1">
    <property type="nucleotide sequence ID" value="NZ_FRXO01000001.1"/>
</dbReference>
<evidence type="ECO:0000256" key="1">
    <source>
        <dbReference type="ARBA" id="ARBA00001554"/>
    </source>
</evidence>
<evidence type="ECO:0000256" key="2">
    <source>
        <dbReference type="ARBA" id="ARBA00006472"/>
    </source>
</evidence>
<dbReference type="GO" id="GO:0006729">
    <property type="term" value="P:tetrahydrobiopterin biosynthetic process"/>
    <property type="evidence" value="ECO:0007669"/>
    <property type="project" value="InterPro"/>
</dbReference>
<evidence type="ECO:0000256" key="4">
    <source>
        <dbReference type="ARBA" id="ARBA00023239"/>
    </source>
</evidence>
<protein>
    <recommendedName>
        <fullName evidence="3">4a-hydroxytetrahydrobiopterin dehydratase</fullName>
        <ecNumber evidence="3">4.2.1.96</ecNumber>
    </recommendedName>
</protein>
<organism evidence="5 6">
    <name type="scientific">Pseudoxanthobacter soli DSM 19599</name>
    <dbReference type="NCBI Taxonomy" id="1123029"/>
    <lineage>
        <taxon>Bacteria</taxon>
        <taxon>Pseudomonadati</taxon>
        <taxon>Pseudomonadota</taxon>
        <taxon>Alphaproteobacteria</taxon>
        <taxon>Hyphomicrobiales</taxon>
        <taxon>Segnochrobactraceae</taxon>
        <taxon>Pseudoxanthobacter</taxon>
    </lineage>
</organism>
<evidence type="ECO:0000313" key="6">
    <source>
        <dbReference type="Proteomes" id="UP000186406"/>
    </source>
</evidence>
<dbReference type="PANTHER" id="PTHR12599">
    <property type="entry name" value="PTERIN-4-ALPHA-CARBINOLAMINE DEHYDRATASE"/>
    <property type="match status" value="1"/>
</dbReference>
<comment type="similarity">
    <text evidence="2">Belongs to the pterin-4-alpha-carbinolamine dehydratase family.</text>
</comment>
<keyword evidence="6" id="KW-1185">Reference proteome</keyword>
<gene>
    <name evidence="5" type="ORF">SAMN02745172_00284</name>
</gene>
<dbReference type="InterPro" id="IPR036428">
    <property type="entry name" value="PCD_sf"/>
</dbReference>
<dbReference type="Pfam" id="PF01329">
    <property type="entry name" value="Pterin_4a"/>
    <property type="match status" value="1"/>
</dbReference>
<keyword evidence="4" id="KW-0456">Lyase</keyword>